<dbReference type="AlphaFoldDB" id="A0AAV2Q328"/>
<feature type="compositionally biased region" description="Basic and acidic residues" evidence="1">
    <location>
        <begin position="1"/>
        <end position="60"/>
    </location>
</feature>
<organism evidence="2 3">
    <name type="scientific">Meganyctiphanes norvegica</name>
    <name type="common">Northern krill</name>
    <name type="synonym">Thysanopoda norvegica</name>
    <dbReference type="NCBI Taxonomy" id="48144"/>
    <lineage>
        <taxon>Eukaryota</taxon>
        <taxon>Metazoa</taxon>
        <taxon>Ecdysozoa</taxon>
        <taxon>Arthropoda</taxon>
        <taxon>Crustacea</taxon>
        <taxon>Multicrustacea</taxon>
        <taxon>Malacostraca</taxon>
        <taxon>Eumalacostraca</taxon>
        <taxon>Eucarida</taxon>
        <taxon>Euphausiacea</taxon>
        <taxon>Euphausiidae</taxon>
        <taxon>Meganyctiphanes</taxon>
    </lineage>
</organism>
<evidence type="ECO:0000313" key="2">
    <source>
        <dbReference type="EMBL" id="CAL4067686.1"/>
    </source>
</evidence>
<accession>A0AAV2Q328</accession>
<evidence type="ECO:0000313" key="3">
    <source>
        <dbReference type="Proteomes" id="UP001497623"/>
    </source>
</evidence>
<reference evidence="2 3" key="1">
    <citation type="submission" date="2024-05" db="EMBL/GenBank/DDBJ databases">
        <authorList>
            <person name="Wallberg A."/>
        </authorList>
    </citation>
    <scope>NUCLEOTIDE SEQUENCE [LARGE SCALE GENOMIC DNA]</scope>
</reference>
<feature type="region of interest" description="Disordered" evidence="1">
    <location>
        <begin position="1"/>
        <end position="63"/>
    </location>
</feature>
<dbReference type="EMBL" id="CAXKWB010002777">
    <property type="protein sequence ID" value="CAL4067686.1"/>
    <property type="molecule type" value="Genomic_DNA"/>
</dbReference>
<evidence type="ECO:0000256" key="1">
    <source>
        <dbReference type="SAM" id="MobiDB-lite"/>
    </source>
</evidence>
<protein>
    <submittedName>
        <fullName evidence="2">Uncharacterized protein</fullName>
    </submittedName>
</protein>
<dbReference type="Proteomes" id="UP001497623">
    <property type="component" value="Unassembled WGS sequence"/>
</dbReference>
<keyword evidence="3" id="KW-1185">Reference proteome</keyword>
<gene>
    <name evidence="2" type="ORF">MNOR_LOCUS6655</name>
</gene>
<comment type="caution">
    <text evidence="2">The sequence shown here is derived from an EMBL/GenBank/DDBJ whole genome shotgun (WGS) entry which is preliminary data.</text>
</comment>
<proteinExistence type="predicted"/>
<name>A0AAV2Q328_MEGNR</name>
<sequence length="264" mass="30262">MNSAEIEHNDNTDKDGNNLQKLCEKYEKNESENKIEPKKLPDSEVKTENEHNEKESKENNENSYIYSLDEENKYHGEFELGLVMECEVIDVRAETVKELAKIELWCQEWLEETDDRLRECTIHLMTTRGPLGCPLAFHWALKFVWEDGYTATYEAGIKDKSGKLIPRWRIGGPERGQSWQDRGVWDEWSAPGYKASPCSPLQVNQVARNLHLNSTQYHAINNNGQKWARAVAFPFGVELPLGAASTAGQLKLTNTYVQQDSPEE</sequence>